<sequence>MKFRACQAALYIFPGWFGTSRISCGFRFYISCRGGERNFIQLVFSGDNTGRLLKYKPNTKEPTVLVRNLQFPNGVPGARTSRSSSSVKDPSAGGDTGGKENRRGLLRYLPFYLDFQIIKLLLKYPFIAKIQFLLNIGGRLHGVLVNANIGGQ</sequence>
<dbReference type="InterPro" id="IPR018119">
    <property type="entry name" value="Strictosidine_synth_cons-reg"/>
</dbReference>
<dbReference type="Pfam" id="PF03088">
    <property type="entry name" value="Str_synth"/>
    <property type="match status" value="1"/>
</dbReference>
<reference evidence="5 6" key="1">
    <citation type="journal article" date="2018" name="Science">
        <title>The opium poppy genome and morphinan production.</title>
        <authorList>
            <person name="Guo L."/>
            <person name="Winzer T."/>
            <person name="Yang X."/>
            <person name="Li Y."/>
            <person name="Ning Z."/>
            <person name="He Z."/>
            <person name="Teodor R."/>
            <person name="Lu Y."/>
            <person name="Bowser T.A."/>
            <person name="Graham I.A."/>
            <person name="Ye K."/>
        </authorList>
    </citation>
    <scope>NUCLEOTIDE SEQUENCE [LARGE SCALE GENOMIC DNA]</scope>
    <source>
        <strain evidence="6">cv. HN1</strain>
        <tissue evidence="5">Leaves</tissue>
    </source>
</reference>
<evidence type="ECO:0000313" key="6">
    <source>
        <dbReference type="Proteomes" id="UP000316621"/>
    </source>
</evidence>
<dbReference type="AlphaFoldDB" id="A0A4Y7IYX9"/>
<dbReference type="Proteomes" id="UP000316621">
    <property type="component" value="Chromosome 3"/>
</dbReference>
<dbReference type="Gene3D" id="2.120.10.30">
    <property type="entry name" value="TolB, C-terminal domain"/>
    <property type="match status" value="1"/>
</dbReference>
<gene>
    <name evidence="5" type="ORF">C5167_011856</name>
</gene>
<dbReference type="GO" id="GO:0005773">
    <property type="term" value="C:vacuole"/>
    <property type="evidence" value="ECO:0007669"/>
    <property type="project" value="UniProtKB-SubCell"/>
</dbReference>
<evidence type="ECO:0000313" key="5">
    <source>
        <dbReference type="EMBL" id="RZC53000.1"/>
    </source>
</evidence>
<accession>A0A4Y7IYX9</accession>
<evidence type="ECO:0000256" key="1">
    <source>
        <dbReference type="ARBA" id="ARBA00004116"/>
    </source>
</evidence>
<keyword evidence="2" id="KW-0926">Vacuole</keyword>
<evidence type="ECO:0000256" key="3">
    <source>
        <dbReference type="SAM" id="MobiDB-lite"/>
    </source>
</evidence>
<evidence type="ECO:0000256" key="2">
    <source>
        <dbReference type="ARBA" id="ARBA00022554"/>
    </source>
</evidence>
<organism evidence="5 6">
    <name type="scientific">Papaver somniferum</name>
    <name type="common">Opium poppy</name>
    <dbReference type="NCBI Taxonomy" id="3469"/>
    <lineage>
        <taxon>Eukaryota</taxon>
        <taxon>Viridiplantae</taxon>
        <taxon>Streptophyta</taxon>
        <taxon>Embryophyta</taxon>
        <taxon>Tracheophyta</taxon>
        <taxon>Spermatophyta</taxon>
        <taxon>Magnoliopsida</taxon>
        <taxon>Ranunculales</taxon>
        <taxon>Papaveraceae</taxon>
        <taxon>Papaveroideae</taxon>
        <taxon>Papaver</taxon>
    </lineage>
</organism>
<evidence type="ECO:0000259" key="4">
    <source>
        <dbReference type="Pfam" id="PF03088"/>
    </source>
</evidence>
<comment type="subcellular location">
    <subcellularLocation>
        <location evidence="1">Vacuole</location>
    </subcellularLocation>
</comment>
<protein>
    <recommendedName>
        <fullName evidence="4">Strictosidine synthase conserved region domain-containing protein</fullName>
    </recommendedName>
</protein>
<dbReference type="STRING" id="3469.A0A4Y7IYX9"/>
<name>A0A4Y7IYX9_PAPSO</name>
<dbReference type="EMBL" id="CM010717">
    <property type="protein sequence ID" value="RZC53000.1"/>
    <property type="molecule type" value="Genomic_DNA"/>
</dbReference>
<feature type="domain" description="Strictosidine synthase conserved region" evidence="4">
    <location>
        <begin position="36"/>
        <end position="75"/>
    </location>
</feature>
<dbReference type="Gramene" id="RZC53000">
    <property type="protein sequence ID" value="RZC53000"/>
    <property type="gene ID" value="C5167_011856"/>
</dbReference>
<keyword evidence="6" id="KW-1185">Reference proteome</keyword>
<feature type="region of interest" description="Disordered" evidence="3">
    <location>
        <begin position="72"/>
        <end position="99"/>
    </location>
</feature>
<proteinExistence type="predicted"/>
<dbReference type="InterPro" id="IPR011042">
    <property type="entry name" value="6-blade_b-propeller_TolB-like"/>
</dbReference>